<accession>A0A3M6UHP4</accession>
<feature type="compositionally biased region" description="Polar residues" evidence="1">
    <location>
        <begin position="1151"/>
        <end position="1168"/>
    </location>
</feature>
<evidence type="ECO:0000313" key="4">
    <source>
        <dbReference type="Proteomes" id="UP000275408"/>
    </source>
</evidence>
<evidence type="ECO:0000256" key="1">
    <source>
        <dbReference type="SAM" id="MobiDB-lite"/>
    </source>
</evidence>
<feature type="compositionally biased region" description="Basic residues" evidence="1">
    <location>
        <begin position="595"/>
        <end position="611"/>
    </location>
</feature>
<feature type="signal peptide" evidence="2">
    <location>
        <begin position="1"/>
        <end position="18"/>
    </location>
</feature>
<keyword evidence="4" id="KW-1185">Reference proteome</keyword>
<evidence type="ECO:0000256" key="2">
    <source>
        <dbReference type="SAM" id="SignalP"/>
    </source>
</evidence>
<feature type="region of interest" description="Disordered" evidence="1">
    <location>
        <begin position="1195"/>
        <end position="1232"/>
    </location>
</feature>
<feature type="compositionally biased region" description="Polar residues" evidence="1">
    <location>
        <begin position="1315"/>
        <end position="1330"/>
    </location>
</feature>
<feature type="region of interest" description="Disordered" evidence="1">
    <location>
        <begin position="553"/>
        <end position="611"/>
    </location>
</feature>
<comment type="caution">
    <text evidence="3">The sequence shown here is derived from an EMBL/GenBank/DDBJ whole genome shotgun (WGS) entry which is preliminary data.</text>
</comment>
<feature type="compositionally biased region" description="Polar residues" evidence="1">
    <location>
        <begin position="1220"/>
        <end position="1232"/>
    </location>
</feature>
<feature type="compositionally biased region" description="Polar residues" evidence="1">
    <location>
        <begin position="766"/>
        <end position="775"/>
    </location>
</feature>
<sequence length="1625" mass="183115">MLALWPIVVLWSFRASVGQIKRGTDNWSSAPQAGYDPSTRFHQRSPVYNLKHEVNTSSRAIPLQSGLGSKWTVLQNWSPPRTKTLSTSSSRMKIPALASRFEKGANSRPYVPKVWSSPRPNLYQRRFYSPRRRSKITATVLGPAKTNGYRHNIYQYWNHPSLGPHQRPDQTPKREVQKTRFPFQLQYDVREYGDVSRNPNQKLTYDAADYPPIWNRQTATPVDKQFRVARDSIRKTSSPFVGQNGFRKGQKLRKDWIPLKPGLFIPLYGSAAMTRNFPMIMHTRVGLNPYESSISPKVPSCLFKMQRNRISHIKKMSRIPARALILSSENGRATPGLYIPSLANNYHQRELALQRELESESSQDLKNAYDSSDTAFANVLGEVNLGGSNLISESALNQPASSNSGYRTSGAEEEGRPVPRTSYGTTSYIRRKSRLNDPKLIRLRHILRYMKKRSLDLTKAHRNDDLSSYTLGETQILHDSNDARLFDKRNVNDEIEKRFSMRKAKGRRNWGAHNEFASNVTRASMILLKQRKQNMHKRALQLPDDLFRNSTAKIAKGRSPGTATVEGVPAVLKKDKKKEKSPSLSPENVSSNMHHALHPSKRKKNKQKHGRNFINVNGGGIYFNTRNAYLNRHLAPFHDNGATERYEPFFNTRGPFEAHQMAMARRMRAMRSRGLFHSLGNINPRFFSYSPFRFPLMPMPQQFMAMQRFGLPVRNFPSEYRTLPFPSTQNHFGIPWYMRVQNRLTETQGGETEEVEKATPHDSHDQTVIPQTSEGFKTSISSQVGKGNYAESFQSPKTELSSQILKIENNRAFEGQPILNAEGVDTSNPGLDGKATNVQLTGIQVTDQSATMLNKWYPLRKGKVSLMSDPRKYTSQWPSRLPGLDLVATSDSLRSRDDFPAIYTPGIFNAFYPKNYQNYRSPPYKDDVSEEGNMGVEEYIRGTETPPTVPSVNQGFKFHGILGQEYIPSPVPYHTSPFKNHFYKNFPNLGRRRIVRKREVRRDKTHAHKHHEVFNGPFSYGRRRKFKSSFKLLDTNQREYSKIEAGGTQAHLNETDIHNKKTVSVANDPRTQIVYPVEDPMNEILSKGYSIAPRSYGVDVSPGIAPWPLTYTPVVPQQIFRRFPLLAFPKGPPLSLMELSQEVDQFPDKVSTGTNTPYDTSRQASYTGNGPARSWQEVGNQPNTVSATLNILRSQEALGSSEKSTEEMPRDEGSEENETGQKGSQSSTFSLNANGFPEILQQSIPGFASHSYSEFPEEAEQATPGNEQLKKGTHGLSDGEESYSEAGKSIVDGERNEDGESDSNFTPGLLGGLDTMQTGLLKQQFDSTPSPKGRVMVSFRTFGPHQEGRRLHSPTSAERERADLRQNVKAPQNSLLQERATFSTNRDVHKNVPEGLQENGFDATVPGRNSHMLTLPNLSLNSIEKLIDSAAEEQSAIDDKTSTGHSYGSRWRGEANEQFNDDNLSNHGYPAKLGQGVLKKNGENIHNLDWKSPLLSQSQAPFDFNWKLERALTQWKGPAYSRPDTANMEGNLADDQPENAFVKPKGSNDNPDVVPGYTFDTQGQRSVPLFLPNPPSDLADDSNAETVLMVPAPGNKAKEEADSTKSGAKKETIFNKTSQKKTFRG</sequence>
<organism evidence="3 4">
    <name type="scientific">Pocillopora damicornis</name>
    <name type="common">Cauliflower coral</name>
    <name type="synonym">Millepora damicornis</name>
    <dbReference type="NCBI Taxonomy" id="46731"/>
    <lineage>
        <taxon>Eukaryota</taxon>
        <taxon>Metazoa</taxon>
        <taxon>Cnidaria</taxon>
        <taxon>Anthozoa</taxon>
        <taxon>Hexacorallia</taxon>
        <taxon>Scleractinia</taxon>
        <taxon>Astrocoeniina</taxon>
        <taxon>Pocilloporidae</taxon>
        <taxon>Pocillopora</taxon>
    </lineage>
</organism>
<dbReference type="OrthoDB" id="5965960at2759"/>
<feature type="compositionally biased region" description="Basic and acidic residues" evidence="1">
    <location>
        <begin position="1596"/>
        <end position="1613"/>
    </location>
</feature>
<protein>
    <submittedName>
        <fullName evidence="3">Uncharacterized protein</fullName>
    </submittedName>
</protein>
<dbReference type="Proteomes" id="UP000275408">
    <property type="component" value="Unassembled WGS sequence"/>
</dbReference>
<feature type="region of interest" description="Disordered" evidence="1">
    <location>
        <begin position="395"/>
        <end position="427"/>
    </location>
</feature>
<reference evidence="3 4" key="1">
    <citation type="journal article" date="2018" name="Sci. Rep.">
        <title>Comparative analysis of the Pocillopora damicornis genome highlights role of immune system in coral evolution.</title>
        <authorList>
            <person name="Cunning R."/>
            <person name="Bay R.A."/>
            <person name="Gillette P."/>
            <person name="Baker A.C."/>
            <person name="Traylor-Knowles N."/>
        </authorList>
    </citation>
    <scope>NUCLEOTIDE SEQUENCE [LARGE SCALE GENOMIC DNA]</scope>
    <source>
        <strain evidence="3">RSMAS</strain>
        <tissue evidence="3">Whole animal</tissue>
    </source>
</reference>
<gene>
    <name evidence="3" type="ORF">pdam_00015474</name>
</gene>
<keyword evidence="2" id="KW-0732">Signal</keyword>
<name>A0A3M6UHP4_POCDA</name>
<dbReference type="EMBL" id="RCHS01001508">
    <property type="protein sequence ID" value="RMX53171.1"/>
    <property type="molecule type" value="Genomic_DNA"/>
</dbReference>
<feature type="compositionally biased region" description="Basic and acidic residues" evidence="1">
    <location>
        <begin position="755"/>
        <end position="765"/>
    </location>
</feature>
<feature type="region of interest" description="Disordered" evidence="1">
    <location>
        <begin position="1147"/>
        <end position="1180"/>
    </location>
</feature>
<feature type="region of interest" description="Disordered" evidence="1">
    <location>
        <begin position="749"/>
        <end position="775"/>
    </location>
</feature>
<feature type="compositionally biased region" description="Basic and acidic residues" evidence="1">
    <location>
        <begin position="1203"/>
        <end position="1212"/>
    </location>
</feature>
<feature type="region of interest" description="Disordered" evidence="1">
    <location>
        <begin position="1560"/>
        <end position="1625"/>
    </location>
</feature>
<feature type="compositionally biased region" description="Polar residues" evidence="1">
    <location>
        <begin position="395"/>
        <end position="407"/>
    </location>
</feature>
<feature type="region of interest" description="Disordered" evidence="1">
    <location>
        <begin position="1254"/>
        <end position="1370"/>
    </location>
</feature>
<proteinExistence type="predicted"/>
<feature type="compositionally biased region" description="Basic and acidic residues" evidence="1">
    <location>
        <begin position="1357"/>
        <end position="1366"/>
    </location>
</feature>
<feature type="chain" id="PRO_5017931282" evidence="2">
    <location>
        <begin position="19"/>
        <end position="1625"/>
    </location>
</feature>
<evidence type="ECO:0000313" key="3">
    <source>
        <dbReference type="EMBL" id="RMX53171.1"/>
    </source>
</evidence>